<organism evidence="1">
    <name type="scientific">marine sediment metagenome</name>
    <dbReference type="NCBI Taxonomy" id="412755"/>
    <lineage>
        <taxon>unclassified sequences</taxon>
        <taxon>metagenomes</taxon>
        <taxon>ecological metagenomes</taxon>
    </lineage>
</organism>
<feature type="non-terminal residue" evidence="1">
    <location>
        <position position="265"/>
    </location>
</feature>
<accession>X1Q8C8</accession>
<dbReference type="EMBL" id="BARV01024995">
    <property type="protein sequence ID" value="GAI39499.1"/>
    <property type="molecule type" value="Genomic_DNA"/>
</dbReference>
<proteinExistence type="predicted"/>
<reference evidence="1" key="1">
    <citation type="journal article" date="2014" name="Front. Microbiol.">
        <title>High frequency of phylogenetically diverse reductive dehalogenase-homologous genes in deep subseafloor sedimentary metagenomes.</title>
        <authorList>
            <person name="Kawai M."/>
            <person name="Futagami T."/>
            <person name="Toyoda A."/>
            <person name="Takaki Y."/>
            <person name="Nishi S."/>
            <person name="Hori S."/>
            <person name="Arai W."/>
            <person name="Tsubouchi T."/>
            <person name="Morono Y."/>
            <person name="Uchiyama I."/>
            <person name="Ito T."/>
            <person name="Fujiyama A."/>
            <person name="Inagaki F."/>
            <person name="Takami H."/>
        </authorList>
    </citation>
    <scope>NUCLEOTIDE SEQUENCE</scope>
    <source>
        <strain evidence="1">Expedition CK06-06</strain>
    </source>
</reference>
<name>X1Q8C8_9ZZZZ</name>
<sequence>PRFTKNKQVVRDLQSQAIQKYLKNRLGALRYFGLPSDEMKDIIDWRPFFSEFVSVERGIEPDAWERQHILMLSAFKRDVLSKVTLLRGDIDRIILDGKDVHGNVPNYPFDVVTLDYSGGLLYRDQKGKQYRLDAIRELIRRQAQHNINYLLFISSNLDHCKDAEVQGTIQNLKTELLRYGTNAKEVIDAYMNHQCDEARLKIYISYFINQVAAGTNYNCETEHAVFYLGNQDTRMMNFRFWLKYDPRTTAPRYPRESLAQMINSP</sequence>
<evidence type="ECO:0000313" key="1">
    <source>
        <dbReference type="EMBL" id="GAI39499.1"/>
    </source>
</evidence>
<protein>
    <submittedName>
        <fullName evidence="1">Uncharacterized protein</fullName>
    </submittedName>
</protein>
<comment type="caution">
    <text evidence="1">The sequence shown here is derived from an EMBL/GenBank/DDBJ whole genome shotgun (WGS) entry which is preliminary data.</text>
</comment>
<dbReference type="AlphaFoldDB" id="X1Q8C8"/>
<gene>
    <name evidence="1" type="ORF">S06H3_40692</name>
</gene>
<feature type="non-terminal residue" evidence="1">
    <location>
        <position position="1"/>
    </location>
</feature>